<dbReference type="EMBL" id="JARBHB010000007">
    <property type="protein sequence ID" value="KAJ8879280.1"/>
    <property type="molecule type" value="Genomic_DNA"/>
</dbReference>
<protein>
    <submittedName>
        <fullName evidence="2">Uncharacterized protein</fullName>
    </submittedName>
</protein>
<dbReference type="Proteomes" id="UP001159363">
    <property type="component" value="Chromosome 6"/>
</dbReference>
<feature type="region of interest" description="Disordered" evidence="1">
    <location>
        <begin position="1"/>
        <end position="21"/>
    </location>
</feature>
<feature type="compositionally biased region" description="Basic residues" evidence="1">
    <location>
        <begin position="405"/>
        <end position="415"/>
    </location>
</feature>
<feature type="region of interest" description="Disordered" evidence="1">
    <location>
        <begin position="391"/>
        <end position="415"/>
    </location>
</feature>
<feature type="compositionally biased region" description="Basic and acidic residues" evidence="1">
    <location>
        <begin position="1"/>
        <end position="13"/>
    </location>
</feature>
<evidence type="ECO:0000256" key="1">
    <source>
        <dbReference type="SAM" id="MobiDB-lite"/>
    </source>
</evidence>
<sequence length="415" mass="46112">MIGVKRGGDESYKTRAPRQRPLRFTHAKIQARPQRNHKACRSNIIIKNTKVKAAYTADATHTRQLNVVHDKHKHIANKWSEALSASKQTPPGRPSAPGITAGNAANEIFVVVALRQQDVQRWGRAVRRHASSLQSTASWTSERTTAYVGTRWSSGQTTCFPPRRTGFYSQIFTCDNRAGRCLWSGGGRFLGDSPFPPLFHSGAAPYSPHFTFIGSQDLVVKSHSNHPTPLHSAKYTLHGMVRLHASYHLGEPSSIPGRATPGFSHVEILPDDDAGWWVSSGISSFPRPWIPALLNTHLTWPSSALKSSKLRAAQISQLNSLTNYTLTHQCPHLCDGKVCVTQNSVNEVPSNEVKAQVAVRLVDGKGRHIRRAATTVMRVWNQWIEEGRTQRRAGTGPRNVTTARNGRHLIRWHAE</sequence>
<gene>
    <name evidence="2" type="ORF">PR048_019887</name>
</gene>
<organism evidence="2 3">
    <name type="scientific">Dryococelus australis</name>
    <dbReference type="NCBI Taxonomy" id="614101"/>
    <lineage>
        <taxon>Eukaryota</taxon>
        <taxon>Metazoa</taxon>
        <taxon>Ecdysozoa</taxon>
        <taxon>Arthropoda</taxon>
        <taxon>Hexapoda</taxon>
        <taxon>Insecta</taxon>
        <taxon>Pterygota</taxon>
        <taxon>Neoptera</taxon>
        <taxon>Polyneoptera</taxon>
        <taxon>Phasmatodea</taxon>
        <taxon>Verophasmatodea</taxon>
        <taxon>Anareolatae</taxon>
        <taxon>Phasmatidae</taxon>
        <taxon>Eurycanthinae</taxon>
        <taxon>Dryococelus</taxon>
    </lineage>
</organism>
<proteinExistence type="predicted"/>
<keyword evidence="3" id="KW-1185">Reference proteome</keyword>
<comment type="caution">
    <text evidence="2">The sequence shown here is derived from an EMBL/GenBank/DDBJ whole genome shotgun (WGS) entry which is preliminary data.</text>
</comment>
<evidence type="ECO:0000313" key="2">
    <source>
        <dbReference type="EMBL" id="KAJ8879280.1"/>
    </source>
</evidence>
<reference evidence="2 3" key="1">
    <citation type="submission" date="2023-02" db="EMBL/GenBank/DDBJ databases">
        <title>LHISI_Scaffold_Assembly.</title>
        <authorList>
            <person name="Stuart O.P."/>
            <person name="Cleave R."/>
            <person name="Magrath M.J.L."/>
            <person name="Mikheyev A.S."/>
        </authorList>
    </citation>
    <scope>NUCLEOTIDE SEQUENCE [LARGE SCALE GENOMIC DNA]</scope>
    <source>
        <strain evidence="2">Daus_M_001</strain>
        <tissue evidence="2">Leg muscle</tissue>
    </source>
</reference>
<name>A0ABQ9H4W0_9NEOP</name>
<accession>A0ABQ9H4W0</accession>
<evidence type="ECO:0000313" key="3">
    <source>
        <dbReference type="Proteomes" id="UP001159363"/>
    </source>
</evidence>